<accession>A0A837J4T9</accession>
<proteinExistence type="predicted"/>
<reference evidence="9 10" key="1">
    <citation type="submission" date="2014-01" db="EMBL/GenBank/DDBJ databases">
        <title>Development of a Comparative Genomic Fingerprinting Assay for High Resolution Genotyping of Arcobacter butzleri.</title>
        <authorList>
            <person name="Webb A.L."/>
            <person name="Inglis G.D."/>
            <person name="Kruczkiewicz P."/>
            <person name="Selinger L.B."/>
            <person name="Taboada E.N."/>
        </authorList>
    </citation>
    <scope>NUCLEOTIDE SEQUENCE [LARGE SCALE GENOMIC DNA]</scope>
    <source>
        <strain evidence="9 10">L351</strain>
    </source>
</reference>
<dbReference type="EMBL" id="JAIS01000086">
    <property type="protein sequence ID" value="KLE00406.1"/>
    <property type="molecule type" value="Genomic_DNA"/>
</dbReference>
<comment type="caution">
    <text evidence="9">The sequence shown here is derived from an EMBL/GenBank/DDBJ whole genome shotgun (WGS) entry which is preliminary data.</text>
</comment>
<dbReference type="AlphaFoldDB" id="A0A837J4T9"/>
<protein>
    <recommendedName>
        <fullName evidence="5">protein adenylyltransferase</fullName>
        <ecNumber evidence="5">2.7.7.108</ecNumber>
    </recommendedName>
</protein>
<dbReference type="SUPFAM" id="SSF140931">
    <property type="entry name" value="Fic-like"/>
    <property type="match status" value="1"/>
</dbReference>
<evidence type="ECO:0000313" key="10">
    <source>
        <dbReference type="Proteomes" id="UP000035526"/>
    </source>
</evidence>
<dbReference type="Proteomes" id="UP000035526">
    <property type="component" value="Unassembled WGS sequence"/>
</dbReference>
<keyword evidence="3" id="KW-0547">Nucleotide-binding</keyword>
<dbReference type="EC" id="2.7.7.108" evidence="5"/>
<keyword evidence="2" id="KW-0548">Nucleotidyltransferase</keyword>
<evidence type="ECO:0000259" key="8">
    <source>
        <dbReference type="PROSITE" id="PS51459"/>
    </source>
</evidence>
<organism evidence="9 10">
    <name type="scientific">Aliarcobacter butzleri L351</name>
    <dbReference type="NCBI Taxonomy" id="1447259"/>
    <lineage>
        <taxon>Bacteria</taxon>
        <taxon>Pseudomonadati</taxon>
        <taxon>Campylobacterota</taxon>
        <taxon>Epsilonproteobacteria</taxon>
        <taxon>Campylobacterales</taxon>
        <taxon>Arcobacteraceae</taxon>
        <taxon>Aliarcobacter</taxon>
    </lineage>
</organism>
<dbReference type="GO" id="GO:0070733">
    <property type="term" value="F:AMPylase activity"/>
    <property type="evidence" value="ECO:0007669"/>
    <property type="project" value="UniProtKB-EC"/>
</dbReference>
<comment type="catalytic activity">
    <reaction evidence="7">
        <text>L-tyrosyl-[protein] + ATP = O-(5'-adenylyl)-L-tyrosyl-[protein] + diphosphate</text>
        <dbReference type="Rhea" id="RHEA:54288"/>
        <dbReference type="Rhea" id="RHEA-COMP:10136"/>
        <dbReference type="Rhea" id="RHEA-COMP:13846"/>
        <dbReference type="ChEBI" id="CHEBI:30616"/>
        <dbReference type="ChEBI" id="CHEBI:33019"/>
        <dbReference type="ChEBI" id="CHEBI:46858"/>
        <dbReference type="ChEBI" id="CHEBI:83624"/>
        <dbReference type="EC" id="2.7.7.108"/>
    </reaction>
</comment>
<dbReference type="Gene3D" id="1.10.3290.10">
    <property type="entry name" value="Fido-like domain"/>
    <property type="match status" value="1"/>
</dbReference>
<dbReference type="PROSITE" id="PS51459">
    <property type="entry name" value="FIDO"/>
    <property type="match status" value="1"/>
</dbReference>
<sequence length="271" mass="32136">MKKLKIIKMIKTKYLLYFFKYKENRNYSYWYKTDNNFFKAEKPIQAVLNKIPLEKDTIENISIINNPWVEWNSNDIQKITSQDGTCINYLKTTNNDLIQKQEDLSLLETYTYLTHHLDISKSFDFNIIKKWHKMIFKNIYPFAGDLRTVTVEKGINNEHWIWKLEFLNGIPELNTLIKNISSRNYSSIDAITSDLAELICDFLFIHPFREGNGRLSRLLSDIILAKNNFPMIGLNLKQGDNYIERVHAGYTRNYLPMKELLKSKIEEIMIE</sequence>
<keyword evidence="4" id="KW-0067">ATP-binding</keyword>
<keyword evidence="1" id="KW-0808">Transferase</keyword>
<dbReference type="Pfam" id="PF02661">
    <property type="entry name" value="Fic"/>
    <property type="match status" value="1"/>
</dbReference>
<dbReference type="InterPro" id="IPR003812">
    <property type="entry name" value="Fido"/>
</dbReference>
<evidence type="ECO:0000256" key="7">
    <source>
        <dbReference type="ARBA" id="ARBA00048696"/>
    </source>
</evidence>
<evidence type="ECO:0000256" key="3">
    <source>
        <dbReference type="ARBA" id="ARBA00022741"/>
    </source>
</evidence>
<comment type="catalytic activity">
    <reaction evidence="6">
        <text>L-threonyl-[protein] + ATP = 3-O-(5'-adenylyl)-L-threonyl-[protein] + diphosphate</text>
        <dbReference type="Rhea" id="RHEA:54292"/>
        <dbReference type="Rhea" id="RHEA-COMP:11060"/>
        <dbReference type="Rhea" id="RHEA-COMP:13847"/>
        <dbReference type="ChEBI" id="CHEBI:30013"/>
        <dbReference type="ChEBI" id="CHEBI:30616"/>
        <dbReference type="ChEBI" id="CHEBI:33019"/>
        <dbReference type="ChEBI" id="CHEBI:138113"/>
        <dbReference type="EC" id="2.7.7.108"/>
    </reaction>
</comment>
<feature type="domain" description="Fido" evidence="8">
    <location>
        <begin position="123"/>
        <end position="263"/>
    </location>
</feature>
<evidence type="ECO:0000256" key="5">
    <source>
        <dbReference type="ARBA" id="ARBA00034531"/>
    </source>
</evidence>
<dbReference type="GO" id="GO:0051302">
    <property type="term" value="P:regulation of cell division"/>
    <property type="evidence" value="ECO:0007669"/>
    <property type="project" value="TreeGrafter"/>
</dbReference>
<evidence type="ECO:0000256" key="6">
    <source>
        <dbReference type="ARBA" id="ARBA00047939"/>
    </source>
</evidence>
<gene>
    <name evidence="9" type="ORF">AF76_07805</name>
</gene>
<dbReference type="InterPro" id="IPR036597">
    <property type="entry name" value="Fido-like_dom_sf"/>
</dbReference>
<evidence type="ECO:0000256" key="1">
    <source>
        <dbReference type="ARBA" id="ARBA00022679"/>
    </source>
</evidence>
<dbReference type="PANTHER" id="PTHR39560:SF1">
    <property type="entry name" value="PROTEIN ADENYLYLTRANSFERASE FIC-RELATED"/>
    <property type="match status" value="1"/>
</dbReference>
<evidence type="ECO:0000256" key="4">
    <source>
        <dbReference type="ARBA" id="ARBA00022840"/>
    </source>
</evidence>
<dbReference type="PANTHER" id="PTHR39560">
    <property type="entry name" value="PROTEIN ADENYLYLTRANSFERASE FIC-RELATED"/>
    <property type="match status" value="1"/>
</dbReference>
<evidence type="ECO:0000256" key="2">
    <source>
        <dbReference type="ARBA" id="ARBA00022695"/>
    </source>
</evidence>
<name>A0A837J4T9_9BACT</name>
<evidence type="ECO:0000313" key="9">
    <source>
        <dbReference type="EMBL" id="KLE00406.1"/>
    </source>
</evidence>
<dbReference type="GO" id="GO:0005524">
    <property type="term" value="F:ATP binding"/>
    <property type="evidence" value="ECO:0007669"/>
    <property type="project" value="UniProtKB-KW"/>
</dbReference>